<dbReference type="Gene3D" id="3.30.310.50">
    <property type="entry name" value="Alpha-D-phosphohexomutase, C-terminal domain"/>
    <property type="match status" value="1"/>
</dbReference>
<comment type="cofactor">
    <cofactor evidence="2">
        <name>Mg(2+)</name>
        <dbReference type="ChEBI" id="CHEBI:18420"/>
    </cofactor>
</comment>
<dbReference type="SUPFAM" id="SSF55957">
    <property type="entry name" value="Phosphoglucomutase, C-terminal domain"/>
    <property type="match status" value="1"/>
</dbReference>
<comment type="caution">
    <text evidence="20">The sequence shown here is derived from an EMBL/GenBank/DDBJ whole genome shotgun (WGS) entry which is preliminary data.</text>
</comment>
<dbReference type="RefSeq" id="WP_262684305.1">
    <property type="nucleotide sequence ID" value="NZ_JAOQIO010000036.1"/>
</dbReference>
<dbReference type="InterPro" id="IPR016066">
    <property type="entry name" value="A-D-PHexomutase_CS"/>
</dbReference>
<evidence type="ECO:0000256" key="11">
    <source>
        <dbReference type="ARBA" id="ARBA00023235"/>
    </source>
</evidence>
<evidence type="ECO:0000259" key="17">
    <source>
        <dbReference type="Pfam" id="PF02878"/>
    </source>
</evidence>
<dbReference type="InterPro" id="IPR036900">
    <property type="entry name" value="A-D-PHexomutase_C_sf"/>
</dbReference>
<evidence type="ECO:0000256" key="13">
    <source>
        <dbReference type="ARBA" id="ARBA00041398"/>
    </source>
</evidence>
<evidence type="ECO:0000256" key="15">
    <source>
        <dbReference type="RuleBase" id="RU004326"/>
    </source>
</evidence>
<evidence type="ECO:0000259" key="19">
    <source>
        <dbReference type="Pfam" id="PF02880"/>
    </source>
</evidence>
<gene>
    <name evidence="20" type="ORF">OB236_12630</name>
</gene>
<dbReference type="PROSITE" id="PS00710">
    <property type="entry name" value="PGM_PMM"/>
    <property type="match status" value="1"/>
</dbReference>
<reference evidence="20 21" key="1">
    <citation type="submission" date="2022-09" db="EMBL/GenBank/DDBJ databases">
        <authorList>
            <person name="Han X.L."/>
            <person name="Wang Q."/>
            <person name="Lu T."/>
        </authorList>
    </citation>
    <scope>NUCLEOTIDE SEQUENCE [LARGE SCALE GENOMIC DNA]</scope>
    <source>
        <strain evidence="20 21">WQ 127069</strain>
    </source>
</reference>
<dbReference type="Proteomes" id="UP001652445">
    <property type="component" value="Unassembled WGS sequence"/>
</dbReference>
<keyword evidence="9 15" id="KW-0479">Metal-binding</keyword>
<dbReference type="Gene3D" id="3.40.120.10">
    <property type="entry name" value="Alpha-D-Glucose-1,6-Bisphosphate, subunit A, domain 3"/>
    <property type="match status" value="3"/>
</dbReference>
<dbReference type="CDD" id="cd05799">
    <property type="entry name" value="PGM2"/>
    <property type="match status" value="1"/>
</dbReference>
<evidence type="ECO:0000256" key="4">
    <source>
        <dbReference type="ARBA" id="ARBA00005189"/>
    </source>
</evidence>
<feature type="domain" description="Alpha-D-phosphohexomutase alpha/beta/alpha" evidence="17">
    <location>
        <begin position="47"/>
        <end position="182"/>
    </location>
</feature>
<dbReference type="InterPro" id="IPR005841">
    <property type="entry name" value="Alpha-D-phosphohexomutase_SF"/>
</dbReference>
<organism evidence="20 21">
    <name type="scientific">Paenibacillus baimaensis</name>
    <dbReference type="NCBI Taxonomy" id="2982185"/>
    <lineage>
        <taxon>Bacteria</taxon>
        <taxon>Bacillati</taxon>
        <taxon>Bacillota</taxon>
        <taxon>Bacilli</taxon>
        <taxon>Bacillales</taxon>
        <taxon>Paenibacillaceae</taxon>
        <taxon>Paenibacillus</taxon>
    </lineage>
</organism>
<sequence length="567" mass="62257">MTVHNRVQELYQQWITDPAIDESTKAELNQIKEQPKEIEDRFYRDLEFGTGGLRGVIGAGTNRINRYTVGRATQGLAAFVNALGAENPSVVIAYDSRNQSPEFALEAAKVLAGNGIKAYVFESLRSTPELSFSVRALQASAGIVITASHNPPEYNGYKVYGSDGGQLVPDQAEQVIAAIQQVQSFADVRREKRTTAEAKGLLEWIGQDIDEQYIKTVTSVSLNSDIVKRSSSQFKIVFTPLHGAGNLAVRAALKTIGFSQVVVVAEQELPDAKFSTVKSPNPEEKEAFTLAIRKAKEMDADIIIGTDPDCDRMGAVVKDEKGQYFVLTGNQSGAIMVDYLLSSLKKRGQLPNNGVVIKTIVTSEMGAAVAKHYGVETINTLTGFKYIGEKMSQFEASGESTFLFGYEESYGYLAGDYARDKDAVIASMLICEAAAYYKSKGKTLYDVLQELYVRHGYFLEKLESRTLKGKDGVEQIQGIMNNWRNQPPTEVNGQTVTKIEDFSQGLYGLPVENVLKYTLADDSWFCLRPSGTEPKIKVYFAVRGTSAEAATEAIQGLVSSVMSRVDQ</sequence>
<evidence type="ECO:0000256" key="2">
    <source>
        <dbReference type="ARBA" id="ARBA00001946"/>
    </source>
</evidence>
<comment type="pathway">
    <text evidence="4">Lipid metabolism.</text>
</comment>
<proteinExistence type="inferred from homology"/>
<feature type="domain" description="Alpha-D-phosphohexomutase alpha/beta/alpha" evidence="19">
    <location>
        <begin position="329"/>
        <end position="452"/>
    </location>
</feature>
<evidence type="ECO:0000313" key="21">
    <source>
        <dbReference type="Proteomes" id="UP001652445"/>
    </source>
</evidence>
<evidence type="ECO:0000256" key="9">
    <source>
        <dbReference type="ARBA" id="ARBA00022723"/>
    </source>
</evidence>
<evidence type="ECO:0000256" key="12">
    <source>
        <dbReference type="ARBA" id="ARBA00039995"/>
    </source>
</evidence>
<dbReference type="InterPro" id="IPR005846">
    <property type="entry name" value="A-D-PHexomutase_a/b/a-III"/>
</dbReference>
<accession>A0ABT2UEA1</accession>
<feature type="domain" description="Alpha-D-phosphohexomutase C-terminal" evidence="16">
    <location>
        <begin position="475"/>
        <end position="550"/>
    </location>
</feature>
<comment type="pathway">
    <text evidence="3">Glycolipid metabolism; diglucosyl-diacylglycerol biosynthesis.</text>
</comment>
<keyword evidence="8" id="KW-0597">Phosphoprotein</keyword>
<evidence type="ECO:0000256" key="1">
    <source>
        <dbReference type="ARBA" id="ARBA00000443"/>
    </source>
</evidence>
<evidence type="ECO:0000259" key="16">
    <source>
        <dbReference type="Pfam" id="PF00408"/>
    </source>
</evidence>
<evidence type="ECO:0000256" key="6">
    <source>
        <dbReference type="ARBA" id="ARBA00012728"/>
    </source>
</evidence>
<dbReference type="PRINTS" id="PR00509">
    <property type="entry name" value="PGMPMM"/>
</dbReference>
<keyword evidence="7" id="KW-0119">Carbohydrate metabolism</keyword>
<dbReference type="Pfam" id="PF02880">
    <property type="entry name" value="PGM_PMM_III"/>
    <property type="match status" value="1"/>
</dbReference>
<keyword evidence="11" id="KW-0413">Isomerase</keyword>
<dbReference type="InterPro" id="IPR005845">
    <property type="entry name" value="A-D-PHexomutase_a/b/a-II"/>
</dbReference>
<name>A0ABT2UEA1_9BACL</name>
<dbReference type="PANTHER" id="PTHR45745:SF1">
    <property type="entry name" value="PHOSPHOGLUCOMUTASE 2B-RELATED"/>
    <property type="match status" value="1"/>
</dbReference>
<dbReference type="InterPro" id="IPR005844">
    <property type="entry name" value="A-D-PHexomutase_a/b/a-I"/>
</dbReference>
<evidence type="ECO:0000313" key="20">
    <source>
        <dbReference type="EMBL" id="MCU6792964.1"/>
    </source>
</evidence>
<evidence type="ECO:0000256" key="8">
    <source>
        <dbReference type="ARBA" id="ARBA00022553"/>
    </source>
</evidence>
<protein>
    <recommendedName>
        <fullName evidence="12">Phosphoglucomutase</fullName>
        <ecNumber evidence="6">5.4.2.2</ecNumber>
    </recommendedName>
    <alternativeName>
        <fullName evidence="14">Alpha-phosphoglucomutase</fullName>
    </alternativeName>
    <alternativeName>
        <fullName evidence="13">Glucose phosphomutase</fullName>
    </alternativeName>
</protein>
<comment type="catalytic activity">
    <reaction evidence="1">
        <text>alpha-D-glucose 1-phosphate = alpha-D-glucose 6-phosphate</text>
        <dbReference type="Rhea" id="RHEA:23536"/>
        <dbReference type="ChEBI" id="CHEBI:58225"/>
        <dbReference type="ChEBI" id="CHEBI:58601"/>
        <dbReference type="EC" id="5.4.2.2"/>
    </reaction>
</comment>
<dbReference type="Pfam" id="PF02878">
    <property type="entry name" value="PGM_PMM_I"/>
    <property type="match status" value="1"/>
</dbReference>
<evidence type="ECO:0000256" key="3">
    <source>
        <dbReference type="ARBA" id="ARBA00005164"/>
    </source>
</evidence>
<dbReference type="InterPro" id="IPR016055">
    <property type="entry name" value="A-D-PHexomutase_a/b/a-I/II/III"/>
</dbReference>
<evidence type="ECO:0000256" key="10">
    <source>
        <dbReference type="ARBA" id="ARBA00022842"/>
    </source>
</evidence>
<evidence type="ECO:0000256" key="7">
    <source>
        <dbReference type="ARBA" id="ARBA00022526"/>
    </source>
</evidence>
<dbReference type="PANTHER" id="PTHR45745">
    <property type="entry name" value="PHOSPHOMANNOMUTASE 45A"/>
    <property type="match status" value="1"/>
</dbReference>
<keyword evidence="10 15" id="KW-0460">Magnesium</keyword>
<dbReference type="Pfam" id="PF02879">
    <property type="entry name" value="PGM_PMM_II"/>
    <property type="match status" value="1"/>
</dbReference>
<dbReference type="EC" id="5.4.2.2" evidence="6"/>
<dbReference type="SUPFAM" id="SSF53738">
    <property type="entry name" value="Phosphoglucomutase, first 3 domains"/>
    <property type="match status" value="3"/>
</dbReference>
<evidence type="ECO:0000256" key="14">
    <source>
        <dbReference type="ARBA" id="ARBA00041467"/>
    </source>
</evidence>
<dbReference type="Pfam" id="PF00408">
    <property type="entry name" value="PGM_PMM_IV"/>
    <property type="match status" value="1"/>
</dbReference>
<dbReference type="InterPro" id="IPR005843">
    <property type="entry name" value="A-D-PHexomutase_C"/>
</dbReference>
<keyword evidence="7" id="KW-0313">Glucose metabolism</keyword>
<keyword evidence="21" id="KW-1185">Reference proteome</keyword>
<feature type="domain" description="Alpha-D-phosphohexomutase alpha/beta/alpha" evidence="18">
    <location>
        <begin position="212"/>
        <end position="322"/>
    </location>
</feature>
<dbReference type="EMBL" id="JAOQIO010000036">
    <property type="protein sequence ID" value="MCU6792964.1"/>
    <property type="molecule type" value="Genomic_DNA"/>
</dbReference>
<comment type="similarity">
    <text evidence="5 15">Belongs to the phosphohexose mutase family.</text>
</comment>
<evidence type="ECO:0000259" key="18">
    <source>
        <dbReference type="Pfam" id="PF02879"/>
    </source>
</evidence>
<evidence type="ECO:0000256" key="5">
    <source>
        <dbReference type="ARBA" id="ARBA00010231"/>
    </source>
</evidence>